<dbReference type="CDD" id="cd03408">
    <property type="entry name" value="SPFH_like_u1"/>
    <property type="match status" value="1"/>
</dbReference>
<evidence type="ECO:0000256" key="1">
    <source>
        <dbReference type="SAM" id="MobiDB-lite"/>
    </source>
</evidence>
<keyword evidence="4" id="KW-0378">Hydrolase</keyword>
<sequence>MGLMDKLRGELVDIIEWIDDSHSALAWRFPRYNNEIKNGAKLIVREGQEAVFVHTGKLADRFGPGMYELTTENLPILATLQGWQHGFNSPFRSEVYFINTRPVTDFRWGTANPVTVRDPDFKMVQLRANGLCVVRVIDPAIFLREVIGTDSQVNIDEIGELLRRVITLAFSDLVMDTKLGVIDLQGKQVELSDKLRGFVAERVDDEYGLGIDSITMNISLPDEITNAMTRGVAKGVEAAGWTNNLGDMQRYQQAMAAEAMTTAAGNPGGGAMGQMMAAGMGAAMGAQMAGQAAGSLGGAPAGSPPPLPGGKTFYVAVGGQQQGPFTVDQLRASGQVTPDSLVWAAGMAAWAAASSVPELAGLFAPTPPPLPDAAAPAPPAPPATPPAAPAE</sequence>
<evidence type="ECO:0000259" key="3">
    <source>
        <dbReference type="Pfam" id="PF14237"/>
    </source>
</evidence>
<feature type="domain" description="GYF" evidence="3">
    <location>
        <begin position="314"/>
        <end position="359"/>
    </location>
</feature>
<name>A0A839MY83_9MICO</name>
<dbReference type="Proteomes" id="UP000559182">
    <property type="component" value="Unassembled WGS sequence"/>
</dbReference>
<feature type="domain" description="SPFH" evidence="2">
    <location>
        <begin position="26"/>
        <end position="235"/>
    </location>
</feature>
<proteinExistence type="predicted"/>
<reference evidence="4 5" key="1">
    <citation type="submission" date="2020-08" db="EMBL/GenBank/DDBJ databases">
        <title>Sequencing the genomes of 1000 actinobacteria strains.</title>
        <authorList>
            <person name="Klenk H.-P."/>
        </authorList>
    </citation>
    <scope>NUCLEOTIDE SEQUENCE [LARGE SCALE GENOMIC DNA]</scope>
    <source>
        <strain evidence="4 5">DSM 105369</strain>
    </source>
</reference>
<dbReference type="RefSeq" id="WP_183318410.1">
    <property type="nucleotide sequence ID" value="NZ_JACHVQ010000001.1"/>
</dbReference>
<dbReference type="InterPro" id="IPR033880">
    <property type="entry name" value="SPFH_YdjI"/>
</dbReference>
<dbReference type="InterPro" id="IPR025640">
    <property type="entry name" value="GYF_2"/>
</dbReference>
<keyword evidence="5" id="KW-1185">Reference proteome</keyword>
<dbReference type="EMBL" id="JACHVQ010000001">
    <property type="protein sequence ID" value="MBB2890368.1"/>
    <property type="molecule type" value="Genomic_DNA"/>
</dbReference>
<evidence type="ECO:0000259" key="2">
    <source>
        <dbReference type="Pfam" id="PF13421"/>
    </source>
</evidence>
<dbReference type="GO" id="GO:0008233">
    <property type="term" value="F:peptidase activity"/>
    <property type="evidence" value="ECO:0007669"/>
    <property type="project" value="UniProtKB-KW"/>
</dbReference>
<keyword evidence="4" id="KW-0645">Protease</keyword>
<feature type="compositionally biased region" description="Pro residues" evidence="1">
    <location>
        <begin position="365"/>
        <end position="391"/>
    </location>
</feature>
<dbReference type="PANTHER" id="PTHR37826:SF2">
    <property type="entry name" value="ZINC-RIBBON DOMAIN-CONTAINING PROTEIN"/>
    <property type="match status" value="1"/>
</dbReference>
<dbReference type="PANTHER" id="PTHR37826">
    <property type="entry name" value="FLOTILLIN BAND_7_5 DOMAIN PROTEIN"/>
    <property type="match status" value="1"/>
</dbReference>
<dbReference type="AlphaFoldDB" id="A0A839MY83"/>
<dbReference type="Pfam" id="PF14237">
    <property type="entry name" value="GYF_2"/>
    <property type="match status" value="1"/>
</dbReference>
<comment type="caution">
    <text evidence="4">The sequence shown here is derived from an EMBL/GenBank/DDBJ whole genome shotgun (WGS) entry which is preliminary data.</text>
</comment>
<accession>A0A839MY83</accession>
<dbReference type="GO" id="GO:0006508">
    <property type="term" value="P:proteolysis"/>
    <property type="evidence" value="ECO:0007669"/>
    <property type="project" value="UniProtKB-KW"/>
</dbReference>
<organism evidence="4 5">
    <name type="scientific">Flexivirga oryzae</name>
    <dbReference type="NCBI Taxonomy" id="1794944"/>
    <lineage>
        <taxon>Bacteria</taxon>
        <taxon>Bacillati</taxon>
        <taxon>Actinomycetota</taxon>
        <taxon>Actinomycetes</taxon>
        <taxon>Micrococcales</taxon>
        <taxon>Dermacoccaceae</taxon>
        <taxon>Flexivirga</taxon>
    </lineage>
</organism>
<evidence type="ECO:0000313" key="5">
    <source>
        <dbReference type="Proteomes" id="UP000559182"/>
    </source>
</evidence>
<feature type="region of interest" description="Disordered" evidence="1">
    <location>
        <begin position="363"/>
        <end position="391"/>
    </location>
</feature>
<evidence type="ECO:0000313" key="4">
    <source>
        <dbReference type="EMBL" id="MBB2890368.1"/>
    </source>
</evidence>
<dbReference type="Pfam" id="PF13421">
    <property type="entry name" value="Band_7_1"/>
    <property type="match status" value="1"/>
</dbReference>
<gene>
    <name evidence="4" type="ORF">FHU39_000352</name>
</gene>
<protein>
    <submittedName>
        <fullName evidence="4">Membrane protease subunit (Stomatin/prohibitin family)</fullName>
    </submittedName>
</protein>